<dbReference type="RefSeq" id="WP_148868058.1">
    <property type="nucleotide sequence ID" value="NZ_VNHO01000045.1"/>
</dbReference>
<comment type="caution">
    <text evidence="1">The sequence shown here is derived from an EMBL/GenBank/DDBJ whole genome shotgun (WGS) entry which is preliminary data.</text>
</comment>
<reference evidence="1 2" key="1">
    <citation type="submission" date="2019-07" db="EMBL/GenBank/DDBJ databases">
        <title>Genomic Encyclopedia of Type Strains, Phase I: the one thousand microbial genomes (KMG-I) project.</title>
        <authorList>
            <person name="Kyrpides N."/>
        </authorList>
    </citation>
    <scope>NUCLEOTIDE SEQUENCE [LARGE SCALE GENOMIC DNA]</scope>
    <source>
        <strain evidence="1 2">DSM 16647</strain>
    </source>
</reference>
<dbReference type="Proteomes" id="UP000322294">
    <property type="component" value="Unassembled WGS sequence"/>
</dbReference>
<dbReference type="Gene3D" id="3.30.460.40">
    <property type="match status" value="1"/>
</dbReference>
<keyword evidence="2" id="KW-1185">Reference proteome</keyword>
<accession>A0A5S5AE80</accession>
<evidence type="ECO:0000313" key="2">
    <source>
        <dbReference type="Proteomes" id="UP000322294"/>
    </source>
</evidence>
<dbReference type="SUPFAM" id="SSF81301">
    <property type="entry name" value="Nucleotidyltransferase"/>
    <property type="match status" value="1"/>
</dbReference>
<sequence length="155" mass="18055">MLPQKHLEVLQKIYNKLNGTNINWVITGSTAFIIQGIPLKPNDIDIQTDKEGAYQIEECFKEFIKKKVCLSSNGKISSHFGCLEIDGIKVEIMGDIQKNINGIWEEPVNLERYKRYITIRDMKLPVLDLEYEYEAYLKMGRIEKAMLLKEWISNK</sequence>
<name>A0A5S5AE80_9FIRM</name>
<gene>
    <name evidence="1" type="ORF">LZ11_02414</name>
</gene>
<dbReference type="InterPro" id="IPR019646">
    <property type="entry name" value="Aminoglyc_AdlTrfase"/>
</dbReference>
<dbReference type="InterPro" id="IPR043519">
    <property type="entry name" value="NT_sf"/>
</dbReference>
<organism evidence="1 2">
    <name type="scientific">Thermosediminibacter litoriperuensis</name>
    <dbReference type="NCBI Taxonomy" id="291989"/>
    <lineage>
        <taxon>Bacteria</taxon>
        <taxon>Bacillati</taxon>
        <taxon>Bacillota</taxon>
        <taxon>Clostridia</taxon>
        <taxon>Thermosediminibacterales</taxon>
        <taxon>Thermosediminibacteraceae</taxon>
        <taxon>Thermosediminibacter</taxon>
    </lineage>
</organism>
<protein>
    <submittedName>
        <fullName evidence="1">Uncharacterized protein</fullName>
    </submittedName>
</protein>
<evidence type="ECO:0000313" key="1">
    <source>
        <dbReference type="EMBL" id="TYP47670.1"/>
    </source>
</evidence>
<proteinExistence type="predicted"/>
<dbReference type="OrthoDB" id="3362681at2"/>
<dbReference type="Pfam" id="PF10706">
    <property type="entry name" value="Aminoglyc_resit"/>
    <property type="match status" value="1"/>
</dbReference>
<dbReference type="EMBL" id="VNHO01000045">
    <property type="protein sequence ID" value="TYP47670.1"/>
    <property type="molecule type" value="Genomic_DNA"/>
</dbReference>
<dbReference type="AlphaFoldDB" id="A0A5S5AE80"/>